<feature type="domain" description="Thioredoxin" evidence="2">
    <location>
        <begin position="35"/>
        <end position="169"/>
    </location>
</feature>
<proteinExistence type="predicted"/>
<dbReference type="AlphaFoldDB" id="A0A939DRA2"/>
<gene>
    <name evidence="3" type="ORF">J0A66_16900</name>
</gene>
<keyword evidence="1" id="KW-0812">Transmembrane</keyword>
<dbReference type="GO" id="GO:0016491">
    <property type="term" value="F:oxidoreductase activity"/>
    <property type="evidence" value="ECO:0007669"/>
    <property type="project" value="InterPro"/>
</dbReference>
<keyword evidence="1" id="KW-0472">Membrane</keyword>
<dbReference type="RefSeq" id="WP_206575025.1">
    <property type="nucleotide sequence ID" value="NZ_JAFKCV010000011.1"/>
</dbReference>
<dbReference type="InterPro" id="IPR050553">
    <property type="entry name" value="Thioredoxin_ResA/DsbE_sf"/>
</dbReference>
<dbReference type="SUPFAM" id="SSF52833">
    <property type="entry name" value="Thioredoxin-like"/>
    <property type="match status" value="1"/>
</dbReference>
<accession>A0A939DRA2</accession>
<dbReference type="PANTHER" id="PTHR42852:SF13">
    <property type="entry name" value="PROTEIN DIPZ"/>
    <property type="match status" value="1"/>
</dbReference>
<name>A0A939DRA2_9ALTE</name>
<dbReference type="InterPro" id="IPR036249">
    <property type="entry name" value="Thioredoxin-like_sf"/>
</dbReference>
<sequence>MKKLVRSRRLRALGRWALLILLLGGVYQWQTRHMLVSGSQVEEISLLSLQRESILLAADERPVLLYFFAPWCGICAASIGNLNSLDSKAVRVITIAMDYGSVEEVWEFVRRHEVSGPVLLGHQELKMTFNLRGYPTYYLLDRDNRVLASDMGYSSGLGLKVRQWLASGL</sequence>
<evidence type="ECO:0000256" key="1">
    <source>
        <dbReference type="SAM" id="Phobius"/>
    </source>
</evidence>
<dbReference type="InterPro" id="IPR013740">
    <property type="entry name" value="Redoxin"/>
</dbReference>
<dbReference type="PANTHER" id="PTHR42852">
    <property type="entry name" value="THIOL:DISULFIDE INTERCHANGE PROTEIN DSBE"/>
    <property type="match status" value="1"/>
</dbReference>
<dbReference type="Gene3D" id="3.40.30.10">
    <property type="entry name" value="Glutaredoxin"/>
    <property type="match status" value="1"/>
</dbReference>
<dbReference type="Pfam" id="PF08534">
    <property type="entry name" value="Redoxin"/>
    <property type="match status" value="1"/>
</dbReference>
<keyword evidence="4" id="KW-1185">Reference proteome</keyword>
<comment type="caution">
    <text evidence="3">The sequence shown here is derived from an EMBL/GenBank/DDBJ whole genome shotgun (WGS) entry which is preliminary data.</text>
</comment>
<evidence type="ECO:0000313" key="3">
    <source>
        <dbReference type="EMBL" id="MBN7826917.1"/>
    </source>
</evidence>
<evidence type="ECO:0000259" key="2">
    <source>
        <dbReference type="PROSITE" id="PS51352"/>
    </source>
</evidence>
<dbReference type="PROSITE" id="PS51352">
    <property type="entry name" value="THIOREDOXIN_2"/>
    <property type="match status" value="1"/>
</dbReference>
<feature type="transmembrane region" description="Helical" evidence="1">
    <location>
        <begin position="63"/>
        <end position="82"/>
    </location>
</feature>
<organism evidence="3 4">
    <name type="scientific">Bowmanella dokdonensis</name>
    <dbReference type="NCBI Taxonomy" id="751969"/>
    <lineage>
        <taxon>Bacteria</taxon>
        <taxon>Pseudomonadati</taxon>
        <taxon>Pseudomonadota</taxon>
        <taxon>Gammaproteobacteria</taxon>
        <taxon>Alteromonadales</taxon>
        <taxon>Alteromonadaceae</taxon>
        <taxon>Bowmanella</taxon>
    </lineage>
</organism>
<dbReference type="Proteomes" id="UP000664654">
    <property type="component" value="Unassembled WGS sequence"/>
</dbReference>
<protein>
    <submittedName>
        <fullName evidence="3">Redoxin family protein</fullName>
    </submittedName>
</protein>
<dbReference type="EMBL" id="JAFKCV010000011">
    <property type="protein sequence ID" value="MBN7826917.1"/>
    <property type="molecule type" value="Genomic_DNA"/>
</dbReference>
<reference evidence="3" key="1">
    <citation type="submission" date="2021-03" db="EMBL/GenBank/DDBJ databases">
        <title>novel species isolated from a fishpond in China.</title>
        <authorList>
            <person name="Lu H."/>
            <person name="Cai Z."/>
        </authorList>
    </citation>
    <scope>NUCLEOTIDE SEQUENCE</scope>
    <source>
        <strain evidence="3">JCM 30855</strain>
    </source>
</reference>
<feature type="transmembrane region" description="Helical" evidence="1">
    <location>
        <begin position="12"/>
        <end position="29"/>
    </location>
</feature>
<keyword evidence="1" id="KW-1133">Transmembrane helix</keyword>
<dbReference type="InterPro" id="IPR013766">
    <property type="entry name" value="Thioredoxin_domain"/>
</dbReference>
<evidence type="ECO:0000313" key="4">
    <source>
        <dbReference type="Proteomes" id="UP000664654"/>
    </source>
</evidence>